<dbReference type="PROSITE" id="PS51318">
    <property type="entry name" value="TAT"/>
    <property type="match status" value="1"/>
</dbReference>
<name>A0A1U7JLZ6_9HYPH</name>
<dbReference type="InterPro" id="IPR039448">
    <property type="entry name" value="Beta_helix"/>
</dbReference>
<evidence type="ECO:0000313" key="5">
    <source>
        <dbReference type="Proteomes" id="UP000185783"/>
    </source>
</evidence>
<dbReference type="InterPro" id="IPR006626">
    <property type="entry name" value="PbH1"/>
</dbReference>
<dbReference type="InterPro" id="IPR051550">
    <property type="entry name" value="SCF-Subunits/Alg-Epimerases"/>
</dbReference>
<keyword evidence="1" id="KW-0677">Repeat</keyword>
<feature type="domain" description="Right handed beta helix" evidence="3">
    <location>
        <begin position="153"/>
        <end position="242"/>
    </location>
</feature>
<dbReference type="PANTHER" id="PTHR22990">
    <property type="entry name" value="F-BOX ONLY PROTEIN"/>
    <property type="match status" value="1"/>
</dbReference>
<evidence type="ECO:0000256" key="2">
    <source>
        <dbReference type="SAM" id="SignalP"/>
    </source>
</evidence>
<dbReference type="InterPro" id="IPR006311">
    <property type="entry name" value="TAT_signal"/>
</dbReference>
<dbReference type="SUPFAM" id="SSF51126">
    <property type="entry name" value="Pectin lyase-like"/>
    <property type="match status" value="2"/>
</dbReference>
<feature type="chain" id="PRO_5010580587" evidence="2">
    <location>
        <begin position="37"/>
        <end position="475"/>
    </location>
</feature>
<protein>
    <submittedName>
        <fullName evidence="4">Tat protein</fullName>
    </submittedName>
</protein>
<keyword evidence="5" id="KW-1185">Reference proteome</keyword>
<dbReference type="NCBIfam" id="TIGR03807">
    <property type="entry name" value="RR_fam_repeat"/>
    <property type="match status" value="2"/>
</dbReference>
<organism evidence="4 5">
    <name type="scientific">Pseudovibrio exalbescens</name>
    <dbReference type="NCBI Taxonomy" id="197461"/>
    <lineage>
        <taxon>Bacteria</taxon>
        <taxon>Pseudomonadati</taxon>
        <taxon>Pseudomonadota</taxon>
        <taxon>Alphaproteobacteria</taxon>
        <taxon>Hyphomicrobiales</taxon>
        <taxon>Stappiaceae</taxon>
        <taxon>Pseudovibrio</taxon>
    </lineage>
</organism>
<keyword evidence="2" id="KW-0732">Signal</keyword>
<dbReference type="AlphaFoldDB" id="A0A1U7JLZ6"/>
<dbReference type="InterPro" id="IPR022444">
    <property type="entry name" value="Cofactor-bd_rpt"/>
</dbReference>
<reference evidence="4 5" key="1">
    <citation type="submission" date="2016-03" db="EMBL/GenBank/DDBJ databases">
        <title>Genome sequence of Nesiotobacter sp. nov., a moderately halophilic alphaproteobacterium isolated from the Yellow Sea, China.</title>
        <authorList>
            <person name="Zhang G."/>
            <person name="Zhang R."/>
        </authorList>
    </citation>
    <scope>NUCLEOTIDE SEQUENCE [LARGE SCALE GENOMIC DNA]</scope>
    <source>
        <strain evidence="4 5">WB1-6</strain>
    </source>
</reference>
<dbReference type="STRING" id="197461.A3843_02030"/>
<dbReference type="PANTHER" id="PTHR22990:SF15">
    <property type="entry name" value="F-BOX ONLY PROTEIN 10"/>
    <property type="match status" value="1"/>
</dbReference>
<evidence type="ECO:0000256" key="1">
    <source>
        <dbReference type="ARBA" id="ARBA00022737"/>
    </source>
</evidence>
<dbReference type="Pfam" id="PF13229">
    <property type="entry name" value="Beta_helix"/>
    <property type="match status" value="1"/>
</dbReference>
<gene>
    <name evidence="4" type="ORF">A3843_02030</name>
</gene>
<dbReference type="InterPro" id="IPR012334">
    <property type="entry name" value="Pectin_lyas_fold"/>
</dbReference>
<accession>A0A1U7JLZ6</accession>
<dbReference type="InterPro" id="IPR019546">
    <property type="entry name" value="TAT_signal_bac_arc"/>
</dbReference>
<proteinExistence type="predicted"/>
<dbReference type="RefSeq" id="WP_051269732.1">
    <property type="nucleotide sequence ID" value="NZ_LVVZ01000004.1"/>
</dbReference>
<dbReference type="EMBL" id="LVVZ01000004">
    <property type="protein sequence ID" value="OKL45735.1"/>
    <property type="molecule type" value="Genomic_DNA"/>
</dbReference>
<comment type="caution">
    <text evidence="4">The sequence shown here is derived from an EMBL/GenBank/DDBJ whole genome shotgun (WGS) entry which is preliminary data.</text>
</comment>
<evidence type="ECO:0000259" key="3">
    <source>
        <dbReference type="Pfam" id="PF13229"/>
    </source>
</evidence>
<dbReference type="NCBIfam" id="TIGR01409">
    <property type="entry name" value="TAT_signal_seq"/>
    <property type="match status" value="1"/>
</dbReference>
<sequence length="475" mass="49510">MSFSSKSLGSKTISRRGFLRFGAAGVASLATSNALAQPAPSFQLADLRGTLNASTHSVRPHKTRDQTGALQQALERTAREGKVLFLPAGTYKVGRLTLPSGCCLVGVPGRTRLVFTGDETLIVARDARHVQLQDLELDGGKRPISEQFRGLLDLTQVTDLTLRGLTVRGSTASAVALEACGGTVSGCTLSGAADAGLMSMNASGLTILNNAVHDCANGGILVHRWSKGADGTHIRGNRIERIAARDGGTGQNGNGVNVFKADNVIVADNSISDCAFTAIRGNSASNLQIRGNTCLRSGEVAIFSEFAFEGALITGNIVDGAAVGISITNMDHGGRLSVCSGNIIRNLVNKAPYAPEGLAFGIGIQAEADTSVTGNVIENAETIGMVVGWGPYLRNVIASQNVIRQTPIGMAVSVAQGAGTAMITQNLFENTKDGAIVAHKWATPVSGDLTESGAEQWPRLTLRDNQRINAPAVPI</sequence>
<dbReference type="SMART" id="SM00710">
    <property type="entry name" value="PbH1"/>
    <property type="match status" value="8"/>
</dbReference>
<dbReference type="InterPro" id="IPR011050">
    <property type="entry name" value="Pectin_lyase_fold/virulence"/>
</dbReference>
<evidence type="ECO:0000313" key="4">
    <source>
        <dbReference type="EMBL" id="OKL45735.1"/>
    </source>
</evidence>
<dbReference type="Gene3D" id="2.160.20.10">
    <property type="entry name" value="Single-stranded right-handed beta-helix, Pectin lyase-like"/>
    <property type="match status" value="1"/>
</dbReference>
<dbReference type="InterPro" id="IPR022388">
    <property type="entry name" value="CHP03808"/>
</dbReference>
<dbReference type="Proteomes" id="UP000185783">
    <property type="component" value="Unassembled WGS sequence"/>
</dbReference>
<dbReference type="NCBIfam" id="TIGR03808">
    <property type="entry name" value="RR_plus_rpt_1"/>
    <property type="match status" value="1"/>
</dbReference>
<feature type="signal peptide" evidence="2">
    <location>
        <begin position="1"/>
        <end position="36"/>
    </location>
</feature>